<dbReference type="InterPro" id="IPR031330">
    <property type="entry name" value="Gly_Hdrlase_35_cat"/>
</dbReference>
<evidence type="ECO:0000259" key="2">
    <source>
        <dbReference type="Pfam" id="PF01301"/>
    </source>
</evidence>
<dbReference type="VEuPathDB" id="FungiDB:NEUTE1DRAFT_42268"/>
<reference evidence="4" key="1">
    <citation type="journal article" date="2011" name="Genetics">
        <title>Massive changes in genome architecture accompany the transition to self-fertility in the filamentous fungus Neurospora tetrasperma.</title>
        <authorList>
            <person name="Ellison C.E."/>
            <person name="Stajich J.E."/>
            <person name="Jacobson D.J."/>
            <person name="Natvig D.O."/>
            <person name="Lapidus A."/>
            <person name="Foster B."/>
            <person name="Aerts A."/>
            <person name="Riley R."/>
            <person name="Lindquist E.A."/>
            <person name="Grigoriev I.V."/>
            <person name="Taylor J.W."/>
        </authorList>
    </citation>
    <scope>NUCLEOTIDE SEQUENCE [LARGE SCALE GENOMIC DNA]</scope>
    <source>
        <strain evidence="4">FGSC 2508 / P0657</strain>
    </source>
</reference>
<dbReference type="HOGENOM" id="CLU_2432914_0_0_1"/>
<evidence type="ECO:0000313" key="3">
    <source>
        <dbReference type="EMBL" id="EGO58472.1"/>
    </source>
</evidence>
<dbReference type="OrthoDB" id="1657402at2759"/>
<organism evidence="3 4">
    <name type="scientific">Neurospora tetrasperma (strain FGSC 2508 / ATCC MYA-4615 / P0657)</name>
    <dbReference type="NCBI Taxonomy" id="510951"/>
    <lineage>
        <taxon>Eukaryota</taxon>
        <taxon>Fungi</taxon>
        <taxon>Dikarya</taxon>
        <taxon>Ascomycota</taxon>
        <taxon>Pezizomycotina</taxon>
        <taxon>Sordariomycetes</taxon>
        <taxon>Sordariomycetidae</taxon>
        <taxon>Sordariales</taxon>
        <taxon>Sordariaceae</taxon>
        <taxon>Neurospora</taxon>
    </lineage>
</organism>
<sequence length="91" mass="10416">FRPAPEADIYLTARPDPYIHTEVAAGGLPEWTLRVKDPLRENGTEWLCSIESYLYTRENIADSQTTNGRPVVMVQVENKYVIYNRKSTTPT</sequence>
<dbReference type="GO" id="GO:0005975">
    <property type="term" value="P:carbohydrate metabolic process"/>
    <property type="evidence" value="ECO:0007669"/>
    <property type="project" value="InterPro"/>
</dbReference>
<comment type="similarity">
    <text evidence="1">Belongs to the glycosyl hydrolase 35 family.</text>
</comment>
<protein>
    <recommendedName>
        <fullName evidence="2">Glycoside hydrolase 35 catalytic domain-containing protein</fullName>
    </recommendedName>
</protein>
<evidence type="ECO:0000256" key="1">
    <source>
        <dbReference type="ARBA" id="ARBA00009809"/>
    </source>
</evidence>
<dbReference type="GeneID" id="20827843"/>
<dbReference type="InterPro" id="IPR001944">
    <property type="entry name" value="Glycoside_Hdrlase_35"/>
</dbReference>
<dbReference type="InterPro" id="IPR017853">
    <property type="entry name" value="GH"/>
</dbReference>
<evidence type="ECO:0000313" key="4">
    <source>
        <dbReference type="Proteomes" id="UP000008065"/>
    </source>
</evidence>
<dbReference type="KEGG" id="nte:NEUTE1DRAFT42268"/>
<dbReference type="GO" id="GO:0004553">
    <property type="term" value="F:hydrolase activity, hydrolyzing O-glycosyl compounds"/>
    <property type="evidence" value="ECO:0007669"/>
    <property type="project" value="InterPro"/>
</dbReference>
<dbReference type="EMBL" id="GL891304">
    <property type="protein sequence ID" value="EGO58472.1"/>
    <property type="molecule type" value="Genomic_DNA"/>
</dbReference>
<gene>
    <name evidence="3" type="ORF">NEUTE1DRAFT_42268</name>
</gene>
<keyword evidence="4" id="KW-1185">Reference proteome</keyword>
<accession>F8MLV7</accession>
<dbReference type="SUPFAM" id="SSF51445">
    <property type="entry name" value="(Trans)glycosidases"/>
    <property type="match status" value="1"/>
</dbReference>
<dbReference type="Gene3D" id="3.20.20.80">
    <property type="entry name" value="Glycosidases"/>
    <property type="match status" value="1"/>
</dbReference>
<name>F8MLV7_NEUT8</name>
<proteinExistence type="inferred from homology"/>
<dbReference type="Proteomes" id="UP000008065">
    <property type="component" value="Unassembled WGS sequence"/>
</dbReference>
<feature type="domain" description="Glycoside hydrolase 35 catalytic" evidence="2">
    <location>
        <begin position="4"/>
        <end position="86"/>
    </location>
</feature>
<dbReference type="RefSeq" id="XP_009850300.1">
    <property type="nucleotide sequence ID" value="XM_009851998.1"/>
</dbReference>
<feature type="non-terminal residue" evidence="3">
    <location>
        <position position="1"/>
    </location>
</feature>
<dbReference type="Pfam" id="PF01301">
    <property type="entry name" value="Glyco_hydro_35"/>
    <property type="match status" value="1"/>
</dbReference>
<dbReference type="PRINTS" id="PR00742">
    <property type="entry name" value="GLHYDRLASE35"/>
</dbReference>
<dbReference type="SMR" id="F8MLV7"/>
<dbReference type="AlphaFoldDB" id="F8MLV7"/>